<feature type="compositionally biased region" description="Acidic residues" evidence="2">
    <location>
        <begin position="188"/>
        <end position="197"/>
    </location>
</feature>
<dbReference type="CDD" id="cd00073">
    <property type="entry name" value="H15"/>
    <property type="match status" value="1"/>
</dbReference>
<feature type="compositionally biased region" description="Polar residues" evidence="2">
    <location>
        <begin position="201"/>
        <end position="214"/>
    </location>
</feature>
<sequence length="585" mass="63381">MTKDCWAKKNFVQSNTATSNPKENSEDDWDVEALFAAEENEVAFTTMSDKINYKNDWIVDSGCSNHMTKSKFKAKEPLELVHSDVFRPVKQLSIGDMQYMVTFIDDFSSSIRKLLDVSLWDMIAKERGGNVAIQQVEDVTLHENVVFDDASSWWNPVKEVLSDSKGLEDKLQQKMREHIVQLQPSSDESGDPNDNDIEQGVAQSPWQTGIYQQPNEEERPSEMEESTSQSQLRRSIRTRRPNPKYVNATIVEEATEPETFEEASQSPEWEEVEVAPAVGETLVDPSSAEAPAEGGAEAVDAHPAADVNPPKEKKEPKPRKKPSGPRKLSSHPPYAEMITEAIVTLKERAGSSQYAIGKYIEDKQKDHLPGNFRKILLSQLRRLVAAEKLKKVKNSYKLSGAPAASSSAAPAKPKAKPKSKPKPKPKPKTVTKKPKAKPAAAKPKASPAAAKSKSNPATAANPKAKSAPAAKTKSNSQPKAKAKPAKAGKSKAQSAPPAANTKVKPKAPAAAKPKPKPKPKPAAAKSKPAVTRSKAKSPAPPSRAPKTTKGTPSKKPAPPKKAPAASKRKAAAPPAKKAPAKKARK</sequence>
<dbReference type="InterPro" id="IPR005819">
    <property type="entry name" value="H1/H5"/>
</dbReference>
<feature type="compositionally biased region" description="Low complexity" evidence="2">
    <location>
        <begin position="401"/>
        <end position="412"/>
    </location>
</feature>
<protein>
    <recommendedName>
        <fullName evidence="3">H15 domain-containing protein</fullName>
    </recommendedName>
</protein>
<dbReference type="InterPro" id="IPR005818">
    <property type="entry name" value="Histone_H1/H5_H15"/>
</dbReference>
<feature type="region of interest" description="Disordered" evidence="2">
    <location>
        <begin position="182"/>
        <end position="335"/>
    </location>
</feature>
<dbReference type="InterPro" id="IPR036390">
    <property type="entry name" value="WH_DNA-bd_sf"/>
</dbReference>
<organism evidence="4 5">
    <name type="scientific">Zingiber officinale</name>
    <name type="common">Ginger</name>
    <name type="synonym">Amomum zingiber</name>
    <dbReference type="NCBI Taxonomy" id="94328"/>
    <lineage>
        <taxon>Eukaryota</taxon>
        <taxon>Viridiplantae</taxon>
        <taxon>Streptophyta</taxon>
        <taxon>Embryophyta</taxon>
        <taxon>Tracheophyta</taxon>
        <taxon>Spermatophyta</taxon>
        <taxon>Magnoliopsida</taxon>
        <taxon>Liliopsida</taxon>
        <taxon>Zingiberales</taxon>
        <taxon>Zingiberaceae</taxon>
        <taxon>Zingiber</taxon>
    </lineage>
</organism>
<feature type="compositionally biased region" description="Basic residues" evidence="2">
    <location>
        <begin position="413"/>
        <end position="436"/>
    </location>
</feature>
<evidence type="ECO:0000313" key="5">
    <source>
        <dbReference type="Proteomes" id="UP000734854"/>
    </source>
</evidence>
<dbReference type="GO" id="GO:0003677">
    <property type="term" value="F:DNA binding"/>
    <property type="evidence" value="ECO:0007669"/>
    <property type="project" value="UniProtKB-KW"/>
</dbReference>
<evidence type="ECO:0000256" key="2">
    <source>
        <dbReference type="SAM" id="MobiDB-lite"/>
    </source>
</evidence>
<dbReference type="GO" id="GO:0000786">
    <property type="term" value="C:nucleosome"/>
    <property type="evidence" value="ECO:0007669"/>
    <property type="project" value="InterPro"/>
</dbReference>
<dbReference type="Proteomes" id="UP000734854">
    <property type="component" value="Unassembled WGS sequence"/>
</dbReference>
<dbReference type="AlphaFoldDB" id="A0A8J5FN00"/>
<feature type="compositionally biased region" description="Low complexity" evidence="2">
    <location>
        <begin position="274"/>
        <end position="298"/>
    </location>
</feature>
<comment type="caution">
    <text evidence="4">The sequence shown here is derived from an EMBL/GenBank/DDBJ whole genome shotgun (WGS) entry which is preliminary data.</text>
</comment>
<feature type="compositionally biased region" description="Low complexity" evidence="2">
    <location>
        <begin position="521"/>
        <end position="532"/>
    </location>
</feature>
<dbReference type="PRINTS" id="PR00624">
    <property type="entry name" value="HISTONEH5"/>
</dbReference>
<feature type="compositionally biased region" description="Low complexity" evidence="2">
    <location>
        <begin position="437"/>
        <end position="479"/>
    </location>
</feature>
<keyword evidence="5" id="KW-1185">Reference proteome</keyword>
<dbReference type="Gene3D" id="1.10.10.10">
    <property type="entry name" value="Winged helix-like DNA-binding domain superfamily/Winged helix DNA-binding domain"/>
    <property type="match status" value="1"/>
</dbReference>
<dbReference type="SUPFAM" id="SSF46785">
    <property type="entry name" value="Winged helix' DNA-binding domain"/>
    <property type="match status" value="1"/>
</dbReference>
<dbReference type="GO" id="GO:0006334">
    <property type="term" value="P:nucleosome assembly"/>
    <property type="evidence" value="ECO:0007669"/>
    <property type="project" value="InterPro"/>
</dbReference>
<evidence type="ECO:0000256" key="1">
    <source>
        <dbReference type="ARBA" id="ARBA00023125"/>
    </source>
</evidence>
<dbReference type="InterPro" id="IPR036388">
    <property type="entry name" value="WH-like_DNA-bd_sf"/>
</dbReference>
<evidence type="ECO:0000313" key="4">
    <source>
        <dbReference type="EMBL" id="KAG6492478.1"/>
    </source>
</evidence>
<dbReference type="GO" id="GO:0030527">
    <property type="term" value="F:structural constituent of chromatin"/>
    <property type="evidence" value="ECO:0007669"/>
    <property type="project" value="InterPro"/>
</dbReference>
<feature type="compositionally biased region" description="Basic residues" evidence="2">
    <location>
        <begin position="480"/>
        <end position="489"/>
    </location>
</feature>
<gene>
    <name evidence="4" type="ORF">ZIOFF_047441</name>
</gene>
<reference evidence="4 5" key="1">
    <citation type="submission" date="2020-08" db="EMBL/GenBank/DDBJ databases">
        <title>Plant Genome Project.</title>
        <authorList>
            <person name="Zhang R.-G."/>
        </authorList>
    </citation>
    <scope>NUCLEOTIDE SEQUENCE [LARGE SCALE GENOMIC DNA]</scope>
    <source>
        <tissue evidence="4">Rhizome</tissue>
    </source>
</reference>
<feature type="compositionally biased region" description="Low complexity" evidence="2">
    <location>
        <begin position="544"/>
        <end position="554"/>
    </location>
</feature>
<accession>A0A8J5FN00</accession>
<dbReference type="SMART" id="SM00526">
    <property type="entry name" value="H15"/>
    <property type="match status" value="1"/>
</dbReference>
<dbReference type="EMBL" id="JACMSC010000013">
    <property type="protein sequence ID" value="KAG6492478.1"/>
    <property type="molecule type" value="Genomic_DNA"/>
</dbReference>
<dbReference type="PROSITE" id="PS51504">
    <property type="entry name" value="H15"/>
    <property type="match status" value="1"/>
</dbReference>
<evidence type="ECO:0000259" key="3">
    <source>
        <dbReference type="PROSITE" id="PS51504"/>
    </source>
</evidence>
<proteinExistence type="predicted"/>
<name>A0A8J5FN00_ZINOF</name>
<feature type="domain" description="H15" evidence="3">
    <location>
        <begin position="330"/>
        <end position="400"/>
    </location>
</feature>
<feature type="compositionally biased region" description="Low complexity" evidence="2">
    <location>
        <begin position="490"/>
        <end position="512"/>
    </location>
</feature>
<dbReference type="Pfam" id="PF00538">
    <property type="entry name" value="Linker_histone"/>
    <property type="match status" value="1"/>
</dbReference>
<feature type="region of interest" description="Disordered" evidence="2">
    <location>
        <begin position="393"/>
        <end position="585"/>
    </location>
</feature>
<keyword evidence="1" id="KW-0238">DNA-binding</keyword>